<gene>
    <name evidence="5" type="ORF">MDG893_05129</name>
</gene>
<evidence type="ECO:0000256" key="1">
    <source>
        <dbReference type="ARBA" id="ARBA00023015"/>
    </source>
</evidence>
<reference evidence="5 6" key="1">
    <citation type="submission" date="2007-06" db="EMBL/GenBank/DDBJ databases">
        <authorList>
            <person name="Green D."/>
            <person name="Ferriera S."/>
            <person name="Johnson J."/>
            <person name="Kravitz S."/>
            <person name="Beeson K."/>
            <person name="Sutton G."/>
            <person name="Rogers Y.-H."/>
            <person name="Friedman R."/>
            <person name="Frazier M."/>
            <person name="Venter J.C."/>
        </authorList>
    </citation>
    <scope>NUCLEOTIDE SEQUENCE [LARGE SCALE GENOMIC DNA]</scope>
    <source>
        <strain evidence="5 6">DG893</strain>
    </source>
</reference>
<dbReference type="Pfam" id="PF00196">
    <property type="entry name" value="GerE"/>
    <property type="match status" value="1"/>
</dbReference>
<evidence type="ECO:0000313" key="5">
    <source>
        <dbReference type="EMBL" id="EDM46258.1"/>
    </source>
</evidence>
<dbReference type="AlphaFoldDB" id="A6F4U4"/>
<accession>A6F4U4</accession>
<dbReference type="Gene3D" id="1.10.10.10">
    <property type="entry name" value="Winged helix-like DNA-binding domain superfamily/Winged helix DNA-binding domain"/>
    <property type="match status" value="1"/>
</dbReference>
<dbReference type="InterPro" id="IPR036388">
    <property type="entry name" value="WH-like_DNA-bd_sf"/>
</dbReference>
<keyword evidence="1" id="KW-0805">Transcription regulation</keyword>
<dbReference type="SMART" id="SM00421">
    <property type="entry name" value="HTH_LUXR"/>
    <property type="match status" value="1"/>
</dbReference>
<protein>
    <recommendedName>
        <fullName evidence="4">HTH luxR-type domain-containing protein</fullName>
    </recommendedName>
</protein>
<dbReference type="PANTHER" id="PTHR44688">
    <property type="entry name" value="DNA-BINDING TRANSCRIPTIONAL ACTIVATOR DEVR_DOSR"/>
    <property type="match status" value="1"/>
</dbReference>
<dbReference type="GO" id="GO:0006355">
    <property type="term" value="P:regulation of DNA-templated transcription"/>
    <property type="evidence" value="ECO:0007669"/>
    <property type="project" value="InterPro"/>
</dbReference>
<feature type="domain" description="HTH luxR-type" evidence="4">
    <location>
        <begin position="15"/>
        <end position="80"/>
    </location>
</feature>
<proteinExistence type="predicted"/>
<evidence type="ECO:0000259" key="4">
    <source>
        <dbReference type="PROSITE" id="PS50043"/>
    </source>
</evidence>
<dbReference type="InterPro" id="IPR000792">
    <property type="entry name" value="Tscrpt_reg_LuxR_C"/>
</dbReference>
<comment type="caution">
    <text evidence="5">The sequence shown here is derived from an EMBL/GenBank/DDBJ whole genome shotgun (WGS) entry which is preliminary data.</text>
</comment>
<organism evidence="5 6">
    <name type="scientific">Marinobacter algicola DG893</name>
    <dbReference type="NCBI Taxonomy" id="443152"/>
    <lineage>
        <taxon>Bacteria</taxon>
        <taxon>Pseudomonadati</taxon>
        <taxon>Pseudomonadota</taxon>
        <taxon>Gammaproteobacteria</taxon>
        <taxon>Pseudomonadales</taxon>
        <taxon>Marinobacteraceae</taxon>
        <taxon>Marinobacter</taxon>
    </lineage>
</organism>
<sequence>MGRRAKIIFPRMDVELADESRLPPRRGQVLRLTAQGLSTKDIADRLGISVQTVEWHMGELKDQFCAFSRVDLISQGWMQGLFRARALAFLLMAFSTFPAMRSRPTPMTGVRQPAVRNIVGRKEIPGVLS</sequence>
<keyword evidence="6" id="KW-1185">Reference proteome</keyword>
<evidence type="ECO:0000256" key="3">
    <source>
        <dbReference type="ARBA" id="ARBA00023163"/>
    </source>
</evidence>
<evidence type="ECO:0000256" key="2">
    <source>
        <dbReference type="ARBA" id="ARBA00023125"/>
    </source>
</evidence>
<dbReference type="PROSITE" id="PS50043">
    <property type="entry name" value="HTH_LUXR_2"/>
    <property type="match status" value="1"/>
</dbReference>
<dbReference type="CDD" id="cd06170">
    <property type="entry name" value="LuxR_C_like"/>
    <property type="match status" value="1"/>
</dbReference>
<dbReference type="OrthoDB" id="1123107at2"/>
<keyword evidence="3" id="KW-0804">Transcription</keyword>
<dbReference type="STRING" id="443152.MDG893_05129"/>
<dbReference type="PRINTS" id="PR00038">
    <property type="entry name" value="HTHLUXR"/>
</dbReference>
<dbReference type="EMBL" id="ABCP01000047">
    <property type="protein sequence ID" value="EDM46258.1"/>
    <property type="molecule type" value="Genomic_DNA"/>
</dbReference>
<name>A6F4U4_9GAMM</name>
<dbReference type="InterPro" id="IPR016032">
    <property type="entry name" value="Sig_transdc_resp-reg_C-effctor"/>
</dbReference>
<dbReference type="Proteomes" id="UP000005856">
    <property type="component" value="Unassembled WGS sequence"/>
</dbReference>
<dbReference type="RefSeq" id="WP_007155278.1">
    <property type="nucleotide sequence ID" value="NZ_ABCP01000047.1"/>
</dbReference>
<evidence type="ECO:0000313" key="6">
    <source>
        <dbReference type="Proteomes" id="UP000005856"/>
    </source>
</evidence>
<dbReference type="GO" id="GO:0003677">
    <property type="term" value="F:DNA binding"/>
    <property type="evidence" value="ECO:0007669"/>
    <property type="project" value="UniProtKB-KW"/>
</dbReference>
<keyword evidence="2" id="KW-0238">DNA-binding</keyword>
<dbReference type="SUPFAM" id="SSF46894">
    <property type="entry name" value="C-terminal effector domain of the bipartite response regulators"/>
    <property type="match status" value="1"/>
</dbReference>
<dbReference type="PANTHER" id="PTHR44688:SF16">
    <property type="entry name" value="DNA-BINDING TRANSCRIPTIONAL ACTIVATOR DEVR_DOSR"/>
    <property type="match status" value="1"/>
</dbReference>